<dbReference type="Proteomes" id="UP000048965">
    <property type="component" value="Unassembled WGS sequence"/>
</dbReference>
<keyword evidence="4" id="KW-1185">Reference proteome</keyword>
<reference evidence="4" key="1">
    <citation type="submission" date="2014-09" db="EMBL/GenBank/DDBJ databases">
        <title>Whole genome shotgun sequence of Streptomyces sp. NBRC 110027.</title>
        <authorList>
            <person name="Komaki H."/>
            <person name="Ichikawa N."/>
            <person name="Katano-Makiyama Y."/>
            <person name="Hosoyama A."/>
            <person name="Hashimoto M."/>
            <person name="Uohara A."/>
            <person name="Kitahashi Y."/>
            <person name="Ohji S."/>
            <person name="Kimura A."/>
            <person name="Yamazoe A."/>
            <person name="Igarashi Y."/>
            <person name="Fujita N."/>
        </authorList>
    </citation>
    <scope>NUCLEOTIDE SEQUENCE [LARGE SCALE GENOMIC DNA]</scope>
    <source>
        <strain evidence="4">NBRC 110027</strain>
    </source>
</reference>
<protein>
    <submittedName>
        <fullName evidence="3">Uncharacterized protein</fullName>
    </submittedName>
</protein>
<feature type="transmembrane region" description="Helical" evidence="2">
    <location>
        <begin position="142"/>
        <end position="163"/>
    </location>
</feature>
<dbReference type="OrthoDB" id="5111891at2"/>
<keyword evidence="2" id="KW-0472">Membrane</keyword>
<accession>A0A0P4R2B4</accession>
<dbReference type="EMBL" id="BBNO01000002">
    <property type="protein sequence ID" value="GAO06925.1"/>
    <property type="molecule type" value="Genomic_DNA"/>
</dbReference>
<evidence type="ECO:0000313" key="3">
    <source>
        <dbReference type="EMBL" id="GAO06925.1"/>
    </source>
</evidence>
<keyword evidence="2" id="KW-1133">Transmembrane helix</keyword>
<organism evidence="3 4">
    <name type="scientific">Streptomyces lydicamycinicus</name>
    <dbReference type="NCBI Taxonomy" id="1546107"/>
    <lineage>
        <taxon>Bacteria</taxon>
        <taxon>Bacillati</taxon>
        <taxon>Actinomycetota</taxon>
        <taxon>Actinomycetes</taxon>
        <taxon>Kitasatosporales</taxon>
        <taxon>Streptomycetaceae</taxon>
        <taxon>Streptomyces</taxon>
    </lineage>
</organism>
<feature type="compositionally biased region" description="Low complexity" evidence="1">
    <location>
        <begin position="61"/>
        <end position="71"/>
    </location>
</feature>
<feature type="compositionally biased region" description="Pro residues" evidence="1">
    <location>
        <begin position="1"/>
        <end position="16"/>
    </location>
</feature>
<sequence length="211" mass="22002">MANQHPGPPPEQPPGQPGQNPYATPESGKPADPGYGYPQGGRPGEPGYGYPQTPAQPQPQPGYGYPQAGAQPAPPPGFPPGAPPQPAPGGFQPGAQTGGMALSLGDIAVTGDTVMTPAGPMPLKGAVWTATDMSRTEEKIPAHAVVLAIVFFLFCLLGLLFLLMKERVTTGFVQVTVNSGGRHHSTMIPVQSREQVMFVLNQVNYARSLSV</sequence>
<dbReference type="RefSeq" id="WP_042150504.1">
    <property type="nucleotide sequence ID" value="NZ_BBNO01000002.1"/>
</dbReference>
<gene>
    <name evidence="3" type="ORF">TPA0598_02_01630</name>
</gene>
<feature type="compositionally biased region" description="Pro residues" evidence="1">
    <location>
        <begin position="72"/>
        <end position="87"/>
    </location>
</feature>
<comment type="caution">
    <text evidence="3">The sequence shown here is derived from an EMBL/GenBank/DDBJ whole genome shotgun (WGS) entry which is preliminary data.</text>
</comment>
<name>A0A0P4R2B4_9ACTN</name>
<proteinExistence type="predicted"/>
<reference evidence="3 4" key="2">
    <citation type="journal article" date="2015" name="Stand. Genomic Sci.">
        <title>Draft genome sequence of marine-derived Streptomyces sp. TP-A0598, a producer of anti-MRSA antibiotic lydicamycins.</title>
        <authorList>
            <person name="Komaki H."/>
            <person name="Ichikawa N."/>
            <person name="Hosoyama A."/>
            <person name="Fujita N."/>
            <person name="Igarashi Y."/>
        </authorList>
    </citation>
    <scope>NUCLEOTIDE SEQUENCE [LARGE SCALE GENOMIC DNA]</scope>
    <source>
        <strain evidence="3 4">NBRC 110027</strain>
    </source>
</reference>
<evidence type="ECO:0000256" key="2">
    <source>
        <dbReference type="SAM" id="Phobius"/>
    </source>
</evidence>
<keyword evidence="2" id="KW-0812">Transmembrane</keyword>
<evidence type="ECO:0000256" key="1">
    <source>
        <dbReference type="SAM" id="MobiDB-lite"/>
    </source>
</evidence>
<dbReference type="AlphaFoldDB" id="A0A0P4R2B4"/>
<evidence type="ECO:0000313" key="4">
    <source>
        <dbReference type="Proteomes" id="UP000048965"/>
    </source>
</evidence>
<feature type="compositionally biased region" description="Low complexity" evidence="1">
    <location>
        <begin position="88"/>
        <end position="99"/>
    </location>
</feature>
<feature type="compositionally biased region" description="Gly residues" evidence="1">
    <location>
        <begin position="37"/>
        <end position="47"/>
    </location>
</feature>
<feature type="region of interest" description="Disordered" evidence="1">
    <location>
        <begin position="1"/>
        <end position="99"/>
    </location>
</feature>